<name>A0A3E2GW22_SCYLI</name>
<keyword evidence="3" id="KW-1185">Reference proteome</keyword>
<dbReference type="STRING" id="5539.A0A3E2GW22"/>
<feature type="non-terminal residue" evidence="2">
    <location>
        <position position="1"/>
    </location>
</feature>
<comment type="caution">
    <text evidence="2">The sequence shown here is derived from an EMBL/GenBank/DDBJ whole genome shotgun (WGS) entry which is preliminary data.</text>
</comment>
<evidence type="ECO:0000313" key="2">
    <source>
        <dbReference type="EMBL" id="RFU25227.1"/>
    </source>
</evidence>
<accession>A0A3E2GW22</accession>
<protein>
    <submittedName>
        <fullName evidence="2">Uncharacterized protein</fullName>
    </submittedName>
</protein>
<feature type="non-terminal residue" evidence="2">
    <location>
        <position position="233"/>
    </location>
</feature>
<feature type="region of interest" description="Disordered" evidence="1">
    <location>
        <begin position="1"/>
        <end position="24"/>
    </location>
</feature>
<evidence type="ECO:0000256" key="1">
    <source>
        <dbReference type="SAM" id="MobiDB-lite"/>
    </source>
</evidence>
<dbReference type="OrthoDB" id="3562292at2759"/>
<gene>
    <name evidence="2" type="ORF">B7463_g11119</name>
</gene>
<proteinExistence type="predicted"/>
<dbReference type="AlphaFoldDB" id="A0A3E2GW22"/>
<organism evidence="2 3">
    <name type="scientific">Scytalidium lignicola</name>
    <name type="common">Hyphomycete</name>
    <dbReference type="NCBI Taxonomy" id="5539"/>
    <lineage>
        <taxon>Eukaryota</taxon>
        <taxon>Fungi</taxon>
        <taxon>Dikarya</taxon>
        <taxon>Ascomycota</taxon>
        <taxon>Pezizomycotina</taxon>
        <taxon>Leotiomycetes</taxon>
        <taxon>Leotiomycetes incertae sedis</taxon>
        <taxon>Scytalidium</taxon>
    </lineage>
</organism>
<dbReference type="Proteomes" id="UP000258309">
    <property type="component" value="Unassembled WGS sequence"/>
</dbReference>
<dbReference type="EMBL" id="NCSJ02000351">
    <property type="protein sequence ID" value="RFU25227.1"/>
    <property type="molecule type" value="Genomic_DNA"/>
</dbReference>
<sequence length="233" mass="26321">MQAATPETVAEAAGELDDSCPPLEQKEETSDYLWLVWEIILDIARSSGVTNGIHKNLISILESLRQIAKGDLHVWGVTIKQAACVERLASVSYVHGCVLQRCLIVLKILIFRICSQQPRRKAWSRTLSSQSRFYQIVSPSWMSDKPEKGQTRPDLLVTKTRRPAKKATLHIDRQSNTKIEHALNDHEKDYIQHEGLRIPHGNIPVSHDPRAHLSGEEWHDSNPSTVTCVPIED</sequence>
<evidence type="ECO:0000313" key="3">
    <source>
        <dbReference type="Proteomes" id="UP000258309"/>
    </source>
</evidence>
<reference evidence="2 3" key="1">
    <citation type="submission" date="2018-05" db="EMBL/GenBank/DDBJ databases">
        <title>Draft genome sequence of Scytalidium lignicola DSM 105466, a ubiquitous saprotrophic fungus.</title>
        <authorList>
            <person name="Buettner E."/>
            <person name="Gebauer A.M."/>
            <person name="Hofrichter M."/>
            <person name="Liers C."/>
            <person name="Kellner H."/>
        </authorList>
    </citation>
    <scope>NUCLEOTIDE SEQUENCE [LARGE SCALE GENOMIC DNA]</scope>
    <source>
        <strain evidence="2 3">DSM 105466</strain>
    </source>
</reference>